<sequence length="1724" mass="193484">MTVPRDRLIFFCRARVVLFLNHYHHSAPSALLAMRTVEYHSTLPLTSRHEQPRQSQPKDLCTGLNIRAFIQALHDYVVPQLIRESHPETIKEGKKRCAPSDDTCTGSSKRPKTSSTTTTLRDTIDVSSSEDLEEAVESALKSWASDDSHHSTPQALAPRPPHGREEVEGIPVYRRLQELRFTATPEEDEDEVILKKVMFLMSSLCSEAQVFDNIPIYLRNSRSGVVASLTPSGPSLFLVPLASDNDPLLDSQRGNDSGEDDLAEFLSLQWTIKFRVTSYLSLEVLPSSTYHNNTSTPLPFRFQLESSVALHEPQVFEPPTSFHDLTTIRRLIDLLTPSKERNPRDSSGPIDIPYFYSTLGAAPSLRSRMAENAMQPPGLVPTLLGFQRRSVAWMISREGKSVLEDGQIVPTVTPENTTPVPISFPWRTVRAGDMTLYVNYFSGIITRSRPWSEPEPYGGILAEEPGLGKTLETIALILLNPAPERTPSNKQWDDVAKVMVKEIKTTLIVTPPSLASQWVDEMKLHAPSLKVLVYEGWSKVQVPITEEAAEAVREERRIASIRAKGRVVKSAGKPSTRNRRVKASAAIKVEDSEDEVQVDADADADDEIVEVKQEDEEILDWCQYVNTFDVVVTTYNVLRADLNVARAAPNRPRREDVVYSNVTRPRSPLIMCEWRRVVMDEVQMVGGGKTEDMVSLIPRLSSFAVSGTPAKGRVSDLIHVLKFLRVDSAPGFERAWNTMFTHEMASEFARLFQRLAIRTMKANVRDELTIPQQTRYLVNIELGRVERHVYDQCLETALNDLGLDARGVAASEGWQLDGALLRTTLRRLRGLCTHPQVGQLLGVGEKLGKSGSLKTMAEVLQAMRDQNWRSLQDDCKAHVQAQVRRAQLLPKVSNNFNNHQEALKILNVAEVDARSLVQDVKDAIAALDSKRPGGGSEIATDDTQDADKGKGKGREVDSPQSDDSDSDLRGPEYEDYLVRRRALLLRLREASLTLHRVRFLQGDVYHNLGRSDEEIAAYGEAEFLRDSLLKTPQTEAQRSMAQLTQDANVKGITEEGLTIDVPYVHEIVQLKAIKAKVEKERKRTGKKEKKGEDASVVLVNEANSIVQHILNVQSALIWEWRTSIYNLLTKKLFSSGEEDPDGQEYQRTLDEQGEAETYLQVYTALLADRREALINERTLLAAHDAREKKLRHTKAAMKAAAAADADIDLETLEAIEIQPEHEVLHIELSTQRKALLKKLKSRALKSIVIELTTFMAKIKDNKDPEKILLQEIIVKIRQLMSDQAKLMDKLDNDLTSLRRVFNQRLLYFKQLQEIGDTVAEPEYDPPIKDAIQECIGEVNDLKAKINTNRARHRYLAHLAENAGGGDMDEDDKTCILCRCDFTRGFITPCAHVFCEPCLKAWVQRKEGKTCPVCRIPISPSDMQRFVVNDDVAVPEPSTSNPEAAIVPTSRRKIDYNMIDPKLFQNVQTMPSHGDFGSKIQTLVQHLLYLQVHDPGAKSICFSAWQDSLHILQTALKMNGISCLRIDQVRSRQNAAKVFRDDPDIHVLLLHGERENAGLNVTCASRVFLLESVVHHGFEVQAIARIDRMGQKRATGVYCYYAEDTVEKNILDLAARQGLSLYTKQNSVGTLNLASLAGDTKNKATTARTKTKKSQQKGDFIFALDDMLAILFPHMYEDPEYLIPEEEDVEMQDAIIRSQPEAAVAMPPRRSARHVNAVAGPSRLA</sequence>
<dbReference type="Gene3D" id="3.40.50.10810">
    <property type="entry name" value="Tandem AAA-ATPase domain"/>
    <property type="match status" value="2"/>
</dbReference>
<keyword evidence="2" id="KW-0547">Nucleotide-binding</keyword>
<dbReference type="SMART" id="SM00487">
    <property type="entry name" value="DEXDc"/>
    <property type="match status" value="1"/>
</dbReference>
<dbReference type="PANTHER" id="PTHR45865:SF1">
    <property type="entry name" value="E3 UBIQUITIN-PROTEIN LIGASE SHPRH"/>
    <property type="match status" value="1"/>
</dbReference>
<dbReference type="PROSITE" id="PS50089">
    <property type="entry name" value="ZF_RING_2"/>
    <property type="match status" value="1"/>
</dbReference>
<comment type="caution">
    <text evidence="11">The sequence shown here is derived from an EMBL/GenBank/DDBJ whole genome shotgun (WGS) entry which is preliminary data.</text>
</comment>
<dbReference type="PROSITE" id="PS00518">
    <property type="entry name" value="ZF_RING_1"/>
    <property type="match status" value="1"/>
</dbReference>
<feature type="domain" description="RING-type" evidence="9">
    <location>
        <begin position="1374"/>
        <end position="1414"/>
    </location>
</feature>
<dbReference type="SUPFAM" id="SSF57850">
    <property type="entry name" value="RING/U-box"/>
    <property type="match status" value="1"/>
</dbReference>
<feature type="region of interest" description="Disordered" evidence="8">
    <location>
        <begin position="1701"/>
        <end position="1724"/>
    </location>
</feature>
<evidence type="ECO:0000313" key="11">
    <source>
        <dbReference type="EMBL" id="KAL0952895.1"/>
    </source>
</evidence>
<dbReference type="Pfam" id="PF26021">
    <property type="entry name" value="Ferritin_C144_05"/>
    <property type="match status" value="1"/>
</dbReference>
<dbReference type="InterPro" id="IPR013083">
    <property type="entry name" value="Znf_RING/FYVE/PHD"/>
</dbReference>
<dbReference type="SMART" id="SM00184">
    <property type="entry name" value="RING"/>
    <property type="match status" value="1"/>
</dbReference>
<dbReference type="Proteomes" id="UP001556367">
    <property type="component" value="Unassembled WGS sequence"/>
</dbReference>
<dbReference type="Gene3D" id="3.40.50.300">
    <property type="entry name" value="P-loop containing nucleotide triphosphate hydrolases"/>
    <property type="match status" value="2"/>
</dbReference>
<gene>
    <name evidence="11" type="ORF">HGRIS_007114</name>
</gene>
<feature type="domain" description="Helicase ATP-binding" evidence="10">
    <location>
        <begin position="450"/>
        <end position="727"/>
    </location>
</feature>
<keyword evidence="3 7" id="KW-0863">Zinc-finger</keyword>
<feature type="compositionally biased region" description="Basic and acidic residues" evidence="8">
    <location>
        <begin position="945"/>
        <end position="957"/>
    </location>
</feature>
<dbReference type="InterPro" id="IPR014001">
    <property type="entry name" value="Helicase_ATP-bd"/>
</dbReference>
<dbReference type="InterPro" id="IPR027417">
    <property type="entry name" value="P-loop_NTPase"/>
</dbReference>
<dbReference type="Gene3D" id="3.30.40.10">
    <property type="entry name" value="Zinc/RING finger domain, C3HC4 (zinc finger)"/>
    <property type="match status" value="1"/>
</dbReference>
<dbReference type="CDD" id="cd18793">
    <property type="entry name" value="SF2_C_SNF"/>
    <property type="match status" value="1"/>
</dbReference>
<evidence type="ECO:0000256" key="1">
    <source>
        <dbReference type="ARBA" id="ARBA00022723"/>
    </source>
</evidence>
<dbReference type="Pfam" id="PF00176">
    <property type="entry name" value="SNF2-rel_dom"/>
    <property type="match status" value="1"/>
</dbReference>
<dbReference type="PROSITE" id="PS51192">
    <property type="entry name" value="HELICASE_ATP_BIND_1"/>
    <property type="match status" value="1"/>
</dbReference>
<accession>A0ABR3JB33</accession>
<evidence type="ECO:0000256" key="7">
    <source>
        <dbReference type="PROSITE-ProRule" id="PRU00175"/>
    </source>
</evidence>
<dbReference type="InterPro" id="IPR052583">
    <property type="entry name" value="ATP-helicase/E3_Ub-Ligase"/>
</dbReference>
<evidence type="ECO:0000256" key="6">
    <source>
        <dbReference type="ARBA" id="ARBA00022840"/>
    </source>
</evidence>
<reference evidence="12" key="1">
    <citation type="submission" date="2024-06" db="EMBL/GenBank/DDBJ databases">
        <title>Multi-omics analyses provide insights into the biosynthesis of the anticancer antibiotic pleurotin in Hohenbuehelia grisea.</title>
        <authorList>
            <person name="Weaver J.A."/>
            <person name="Alberti F."/>
        </authorList>
    </citation>
    <scope>NUCLEOTIDE SEQUENCE [LARGE SCALE GENOMIC DNA]</scope>
    <source>
        <strain evidence="12">T-177</strain>
    </source>
</reference>
<feature type="compositionally biased region" description="Low complexity" evidence="8">
    <location>
        <begin position="105"/>
        <end position="119"/>
    </location>
</feature>
<keyword evidence="1" id="KW-0479">Metal-binding</keyword>
<dbReference type="Pfam" id="PF13920">
    <property type="entry name" value="zf-C3HC4_3"/>
    <property type="match status" value="1"/>
</dbReference>
<evidence type="ECO:0000313" key="12">
    <source>
        <dbReference type="Proteomes" id="UP001556367"/>
    </source>
</evidence>
<keyword evidence="4" id="KW-0378">Hydrolase</keyword>
<evidence type="ECO:0000256" key="3">
    <source>
        <dbReference type="ARBA" id="ARBA00022771"/>
    </source>
</evidence>
<evidence type="ECO:0000259" key="10">
    <source>
        <dbReference type="PROSITE" id="PS51192"/>
    </source>
</evidence>
<evidence type="ECO:0000259" key="9">
    <source>
        <dbReference type="PROSITE" id="PS50089"/>
    </source>
</evidence>
<dbReference type="InterPro" id="IPR017907">
    <property type="entry name" value="Znf_RING_CS"/>
</dbReference>
<evidence type="ECO:0000256" key="5">
    <source>
        <dbReference type="ARBA" id="ARBA00022833"/>
    </source>
</evidence>
<keyword evidence="6" id="KW-0067">ATP-binding</keyword>
<feature type="region of interest" description="Disordered" evidence="8">
    <location>
        <begin position="928"/>
        <end position="970"/>
    </location>
</feature>
<evidence type="ECO:0000256" key="8">
    <source>
        <dbReference type="SAM" id="MobiDB-lite"/>
    </source>
</evidence>
<organism evidence="11 12">
    <name type="scientific">Hohenbuehelia grisea</name>
    <dbReference type="NCBI Taxonomy" id="104357"/>
    <lineage>
        <taxon>Eukaryota</taxon>
        <taxon>Fungi</taxon>
        <taxon>Dikarya</taxon>
        <taxon>Basidiomycota</taxon>
        <taxon>Agaricomycotina</taxon>
        <taxon>Agaricomycetes</taxon>
        <taxon>Agaricomycetidae</taxon>
        <taxon>Agaricales</taxon>
        <taxon>Pleurotineae</taxon>
        <taxon>Pleurotaceae</taxon>
        <taxon>Hohenbuehelia</taxon>
    </lineage>
</organism>
<dbReference type="InterPro" id="IPR038718">
    <property type="entry name" value="SNF2-like_sf"/>
</dbReference>
<feature type="region of interest" description="Disordered" evidence="8">
    <location>
        <begin position="87"/>
        <end position="119"/>
    </location>
</feature>
<proteinExistence type="predicted"/>
<evidence type="ECO:0000256" key="4">
    <source>
        <dbReference type="ARBA" id="ARBA00022801"/>
    </source>
</evidence>
<dbReference type="InterPro" id="IPR001841">
    <property type="entry name" value="Znf_RING"/>
</dbReference>
<keyword evidence="12" id="KW-1185">Reference proteome</keyword>
<dbReference type="InterPro" id="IPR059033">
    <property type="entry name" value="C144_05_dom"/>
</dbReference>
<dbReference type="InterPro" id="IPR049730">
    <property type="entry name" value="SNF2/RAD54-like_C"/>
</dbReference>
<name>A0ABR3JB33_9AGAR</name>
<dbReference type="PANTHER" id="PTHR45865">
    <property type="entry name" value="E3 UBIQUITIN-PROTEIN LIGASE SHPRH FAMILY MEMBER"/>
    <property type="match status" value="1"/>
</dbReference>
<feature type="region of interest" description="Disordered" evidence="8">
    <location>
        <begin position="141"/>
        <end position="169"/>
    </location>
</feature>
<evidence type="ECO:0000256" key="2">
    <source>
        <dbReference type="ARBA" id="ARBA00022741"/>
    </source>
</evidence>
<dbReference type="SUPFAM" id="SSF52540">
    <property type="entry name" value="P-loop containing nucleoside triphosphate hydrolases"/>
    <property type="match status" value="2"/>
</dbReference>
<protein>
    <submittedName>
        <fullName evidence="11">Uncharacterized protein</fullName>
    </submittedName>
</protein>
<dbReference type="EMBL" id="JASNQZ010000010">
    <property type="protein sequence ID" value="KAL0952895.1"/>
    <property type="molecule type" value="Genomic_DNA"/>
</dbReference>
<dbReference type="InterPro" id="IPR000330">
    <property type="entry name" value="SNF2_N"/>
</dbReference>
<keyword evidence="5" id="KW-0862">Zinc</keyword>